<organism evidence="2 3">
    <name type="scientific">Taxus chinensis</name>
    <name type="common">Chinese yew</name>
    <name type="synonym">Taxus wallichiana var. chinensis</name>
    <dbReference type="NCBI Taxonomy" id="29808"/>
    <lineage>
        <taxon>Eukaryota</taxon>
        <taxon>Viridiplantae</taxon>
        <taxon>Streptophyta</taxon>
        <taxon>Embryophyta</taxon>
        <taxon>Tracheophyta</taxon>
        <taxon>Spermatophyta</taxon>
        <taxon>Pinopsida</taxon>
        <taxon>Pinidae</taxon>
        <taxon>Conifers II</taxon>
        <taxon>Cupressales</taxon>
        <taxon>Taxaceae</taxon>
        <taxon>Taxus</taxon>
    </lineage>
</organism>
<evidence type="ECO:0000256" key="1">
    <source>
        <dbReference type="SAM" id="MobiDB-lite"/>
    </source>
</evidence>
<feature type="non-terminal residue" evidence="2">
    <location>
        <position position="1"/>
    </location>
</feature>
<dbReference type="AlphaFoldDB" id="A0AA38GXW9"/>
<sequence>LLLIVHQETFFYKRKIIAATSHKEAIARETTEFDDEDQTHSGCGDQNVTIVSPSMQGNMASGHVSLARRPPIPPTRQVQTQRRTSGKNIRIPAESAGT</sequence>
<dbReference type="EMBL" id="JAHRHJ020000001">
    <property type="protein sequence ID" value="KAH9331509.1"/>
    <property type="molecule type" value="Genomic_DNA"/>
</dbReference>
<protein>
    <submittedName>
        <fullName evidence="2">Uncharacterized protein</fullName>
    </submittedName>
</protein>
<proteinExistence type="predicted"/>
<feature type="non-terminal residue" evidence="2">
    <location>
        <position position="98"/>
    </location>
</feature>
<feature type="compositionally biased region" description="Polar residues" evidence="1">
    <location>
        <begin position="76"/>
        <end position="87"/>
    </location>
</feature>
<accession>A0AA38GXW9</accession>
<dbReference type="Proteomes" id="UP000824469">
    <property type="component" value="Unassembled WGS sequence"/>
</dbReference>
<gene>
    <name evidence="2" type="ORF">KI387_003617</name>
</gene>
<evidence type="ECO:0000313" key="2">
    <source>
        <dbReference type="EMBL" id="KAH9331509.1"/>
    </source>
</evidence>
<keyword evidence="3" id="KW-1185">Reference proteome</keyword>
<feature type="region of interest" description="Disordered" evidence="1">
    <location>
        <begin position="55"/>
        <end position="98"/>
    </location>
</feature>
<comment type="caution">
    <text evidence="2">The sequence shown here is derived from an EMBL/GenBank/DDBJ whole genome shotgun (WGS) entry which is preliminary data.</text>
</comment>
<name>A0AA38GXW9_TAXCH</name>
<reference evidence="2 3" key="1">
    <citation type="journal article" date="2021" name="Nat. Plants">
        <title>The Taxus genome provides insights into paclitaxel biosynthesis.</title>
        <authorList>
            <person name="Xiong X."/>
            <person name="Gou J."/>
            <person name="Liao Q."/>
            <person name="Li Y."/>
            <person name="Zhou Q."/>
            <person name="Bi G."/>
            <person name="Li C."/>
            <person name="Du R."/>
            <person name="Wang X."/>
            <person name="Sun T."/>
            <person name="Guo L."/>
            <person name="Liang H."/>
            <person name="Lu P."/>
            <person name="Wu Y."/>
            <person name="Zhang Z."/>
            <person name="Ro D.K."/>
            <person name="Shang Y."/>
            <person name="Huang S."/>
            <person name="Yan J."/>
        </authorList>
    </citation>
    <scope>NUCLEOTIDE SEQUENCE [LARGE SCALE GENOMIC DNA]</scope>
    <source>
        <strain evidence="2">Ta-2019</strain>
    </source>
</reference>
<evidence type="ECO:0000313" key="3">
    <source>
        <dbReference type="Proteomes" id="UP000824469"/>
    </source>
</evidence>